<sequence length="90" mass="9612">MSKGENKRKSVCGDLQAYMLFVQILDTISASQPLVLAFTAPSPGPRPPARVVPVMSPSELSNDAVVGCLYVGFTSLPTRDSFASSPVLWL</sequence>
<dbReference type="AlphaFoldDB" id="A0A4C1XW19"/>
<accession>A0A4C1XW19</accession>
<evidence type="ECO:0000313" key="1">
    <source>
        <dbReference type="EMBL" id="GBP66437.1"/>
    </source>
</evidence>
<reference evidence="1 2" key="1">
    <citation type="journal article" date="2019" name="Commun. Biol.">
        <title>The bagworm genome reveals a unique fibroin gene that provides high tensile strength.</title>
        <authorList>
            <person name="Kono N."/>
            <person name="Nakamura H."/>
            <person name="Ohtoshi R."/>
            <person name="Tomita M."/>
            <person name="Numata K."/>
            <person name="Arakawa K."/>
        </authorList>
    </citation>
    <scope>NUCLEOTIDE SEQUENCE [LARGE SCALE GENOMIC DNA]</scope>
</reference>
<proteinExistence type="predicted"/>
<protein>
    <submittedName>
        <fullName evidence="1">Uncharacterized protein</fullName>
    </submittedName>
</protein>
<name>A0A4C1XW19_EUMVA</name>
<keyword evidence="2" id="KW-1185">Reference proteome</keyword>
<organism evidence="1 2">
    <name type="scientific">Eumeta variegata</name>
    <name type="common">Bagworm moth</name>
    <name type="synonym">Eumeta japonica</name>
    <dbReference type="NCBI Taxonomy" id="151549"/>
    <lineage>
        <taxon>Eukaryota</taxon>
        <taxon>Metazoa</taxon>
        <taxon>Ecdysozoa</taxon>
        <taxon>Arthropoda</taxon>
        <taxon>Hexapoda</taxon>
        <taxon>Insecta</taxon>
        <taxon>Pterygota</taxon>
        <taxon>Neoptera</taxon>
        <taxon>Endopterygota</taxon>
        <taxon>Lepidoptera</taxon>
        <taxon>Glossata</taxon>
        <taxon>Ditrysia</taxon>
        <taxon>Tineoidea</taxon>
        <taxon>Psychidae</taxon>
        <taxon>Oiketicinae</taxon>
        <taxon>Eumeta</taxon>
    </lineage>
</organism>
<evidence type="ECO:0000313" key="2">
    <source>
        <dbReference type="Proteomes" id="UP000299102"/>
    </source>
</evidence>
<dbReference type="Proteomes" id="UP000299102">
    <property type="component" value="Unassembled WGS sequence"/>
</dbReference>
<comment type="caution">
    <text evidence="1">The sequence shown here is derived from an EMBL/GenBank/DDBJ whole genome shotgun (WGS) entry which is preliminary data.</text>
</comment>
<dbReference type="EMBL" id="BGZK01000956">
    <property type="protein sequence ID" value="GBP66437.1"/>
    <property type="molecule type" value="Genomic_DNA"/>
</dbReference>
<gene>
    <name evidence="1" type="ORF">EVAR_88771_1</name>
</gene>